<feature type="DNA-binding region" description="OmpR/PhoB-type" evidence="7">
    <location>
        <begin position="138"/>
        <end position="238"/>
    </location>
</feature>
<dbReference type="SMART" id="SM00862">
    <property type="entry name" value="Trans_reg_C"/>
    <property type="match status" value="1"/>
</dbReference>
<dbReference type="SUPFAM" id="SSF52172">
    <property type="entry name" value="CheY-like"/>
    <property type="match status" value="1"/>
</dbReference>
<dbReference type="Proteomes" id="UP000070299">
    <property type="component" value="Unassembled WGS sequence"/>
</dbReference>
<dbReference type="GO" id="GO:0032993">
    <property type="term" value="C:protein-DNA complex"/>
    <property type="evidence" value="ECO:0007669"/>
    <property type="project" value="TreeGrafter"/>
</dbReference>
<evidence type="ECO:0000259" key="8">
    <source>
        <dbReference type="PROSITE" id="PS50110"/>
    </source>
</evidence>
<evidence type="ECO:0000313" key="10">
    <source>
        <dbReference type="EMBL" id="KXI27255.1"/>
    </source>
</evidence>
<evidence type="ECO:0000256" key="4">
    <source>
        <dbReference type="ARBA" id="ARBA00023125"/>
    </source>
</evidence>
<dbReference type="GO" id="GO:0005829">
    <property type="term" value="C:cytosol"/>
    <property type="evidence" value="ECO:0007669"/>
    <property type="project" value="TreeGrafter"/>
</dbReference>
<sequence>MLNTTNPSTATKVLVVDDNKDIRELVCRLLEAEGYMAAEAVDGDDMWQKLSAEQADIILLDVMLPGTDGFELCRQLCADPNMPPVIMLTAKDEEIDRVVGLELGADDYIVKPFGRRELIARIKAVLRRVRAGSGQAIKGLYSFAGMSFKPSQMEMCNAAGTIIPLSTSETQLLLTFVQHPRIPLSRDRLLDLTKGRNSTPFDRSIDSHVSRLRRKLGDDSKKPEIIKTSWGTGYIFTCQVETQ</sequence>
<evidence type="ECO:0000256" key="2">
    <source>
        <dbReference type="ARBA" id="ARBA00023012"/>
    </source>
</evidence>
<evidence type="ECO:0000256" key="6">
    <source>
        <dbReference type="PROSITE-ProRule" id="PRU00169"/>
    </source>
</evidence>
<dbReference type="InterPro" id="IPR001789">
    <property type="entry name" value="Sig_transdc_resp-reg_receiver"/>
</dbReference>
<keyword evidence="4 7" id="KW-0238">DNA-binding</keyword>
<dbReference type="Pfam" id="PF00486">
    <property type="entry name" value="Trans_reg_C"/>
    <property type="match status" value="1"/>
</dbReference>
<accession>A0A148KLY5</accession>
<dbReference type="GO" id="GO:0006355">
    <property type="term" value="P:regulation of DNA-templated transcription"/>
    <property type="evidence" value="ECO:0007669"/>
    <property type="project" value="InterPro"/>
</dbReference>
<dbReference type="RefSeq" id="WP_068380364.1">
    <property type="nucleotide sequence ID" value="NZ_LSNE01000011.1"/>
</dbReference>
<keyword evidence="2" id="KW-0902">Two-component regulatory system</keyword>
<dbReference type="SUPFAM" id="SSF46894">
    <property type="entry name" value="C-terminal effector domain of the bipartite response regulators"/>
    <property type="match status" value="1"/>
</dbReference>
<dbReference type="EMBL" id="LSNE01000011">
    <property type="protein sequence ID" value="KXI27255.1"/>
    <property type="molecule type" value="Genomic_DNA"/>
</dbReference>
<dbReference type="PANTHER" id="PTHR48111:SF4">
    <property type="entry name" value="DNA-BINDING DUAL TRANSCRIPTIONAL REGULATOR OMPR"/>
    <property type="match status" value="1"/>
</dbReference>
<dbReference type="OrthoDB" id="9802426at2"/>
<dbReference type="InterPro" id="IPR036388">
    <property type="entry name" value="WH-like_DNA-bd_sf"/>
</dbReference>
<dbReference type="InterPro" id="IPR001867">
    <property type="entry name" value="OmpR/PhoB-type_DNA-bd"/>
</dbReference>
<evidence type="ECO:0000256" key="3">
    <source>
        <dbReference type="ARBA" id="ARBA00023015"/>
    </source>
</evidence>
<dbReference type="Gene3D" id="1.10.10.10">
    <property type="entry name" value="Winged helix-like DNA-binding domain superfamily/Winged helix DNA-binding domain"/>
    <property type="match status" value="1"/>
</dbReference>
<dbReference type="FunFam" id="3.40.50.2300:FF:000001">
    <property type="entry name" value="DNA-binding response regulator PhoB"/>
    <property type="match status" value="1"/>
</dbReference>
<dbReference type="InterPro" id="IPR011006">
    <property type="entry name" value="CheY-like_superfamily"/>
</dbReference>
<dbReference type="Gene3D" id="6.10.250.690">
    <property type="match status" value="1"/>
</dbReference>
<dbReference type="GO" id="GO:0000976">
    <property type="term" value="F:transcription cis-regulatory region binding"/>
    <property type="evidence" value="ECO:0007669"/>
    <property type="project" value="TreeGrafter"/>
</dbReference>
<keyword evidence="1 6" id="KW-0597">Phosphoprotein</keyword>
<dbReference type="InterPro" id="IPR016032">
    <property type="entry name" value="Sig_transdc_resp-reg_C-effctor"/>
</dbReference>
<feature type="modified residue" description="4-aspartylphosphate" evidence="6">
    <location>
        <position position="61"/>
    </location>
</feature>
<dbReference type="PROSITE" id="PS51755">
    <property type="entry name" value="OMPR_PHOB"/>
    <property type="match status" value="1"/>
</dbReference>
<evidence type="ECO:0000256" key="5">
    <source>
        <dbReference type="ARBA" id="ARBA00023163"/>
    </source>
</evidence>
<evidence type="ECO:0000256" key="7">
    <source>
        <dbReference type="PROSITE-ProRule" id="PRU01091"/>
    </source>
</evidence>
<dbReference type="PANTHER" id="PTHR48111">
    <property type="entry name" value="REGULATOR OF RPOS"/>
    <property type="match status" value="1"/>
</dbReference>
<dbReference type="Gene3D" id="3.40.50.2300">
    <property type="match status" value="1"/>
</dbReference>
<protein>
    <submittedName>
        <fullName evidence="10">Two-component system response regulator</fullName>
    </submittedName>
</protein>
<comment type="caution">
    <text evidence="10">The sequence shown here is derived from an EMBL/GenBank/DDBJ whole genome shotgun (WGS) entry which is preliminary data.</text>
</comment>
<feature type="domain" description="OmpR/PhoB-type" evidence="9">
    <location>
        <begin position="138"/>
        <end position="238"/>
    </location>
</feature>
<dbReference type="Pfam" id="PF00072">
    <property type="entry name" value="Response_reg"/>
    <property type="match status" value="1"/>
</dbReference>
<dbReference type="AlphaFoldDB" id="A0A148KLY5"/>
<evidence type="ECO:0000256" key="1">
    <source>
        <dbReference type="ARBA" id="ARBA00022553"/>
    </source>
</evidence>
<reference evidence="11" key="1">
    <citation type="submission" date="2016-02" db="EMBL/GenBank/DDBJ databases">
        <authorList>
            <person name="Schultz-Johansen M."/>
            <person name="Glaring M.A."/>
            <person name="Bech P.K."/>
            <person name="Stougaard P."/>
        </authorList>
    </citation>
    <scope>NUCLEOTIDE SEQUENCE [LARGE SCALE GENOMIC DNA]</scope>
    <source>
        <strain evidence="11">S66</strain>
    </source>
</reference>
<feature type="domain" description="Response regulatory" evidence="8">
    <location>
        <begin position="12"/>
        <end position="126"/>
    </location>
</feature>
<organism evidence="10 11">
    <name type="scientific">Paraglaciecola hydrolytica</name>
    <dbReference type="NCBI Taxonomy" id="1799789"/>
    <lineage>
        <taxon>Bacteria</taxon>
        <taxon>Pseudomonadati</taxon>
        <taxon>Pseudomonadota</taxon>
        <taxon>Gammaproteobacteria</taxon>
        <taxon>Alteromonadales</taxon>
        <taxon>Alteromonadaceae</taxon>
        <taxon>Paraglaciecola</taxon>
    </lineage>
</organism>
<dbReference type="CDD" id="cd00383">
    <property type="entry name" value="trans_reg_C"/>
    <property type="match status" value="1"/>
</dbReference>
<gene>
    <name evidence="10" type="ORF">AX660_21220</name>
</gene>
<keyword evidence="3" id="KW-0805">Transcription regulation</keyword>
<keyword evidence="5" id="KW-0804">Transcription</keyword>
<dbReference type="PROSITE" id="PS50110">
    <property type="entry name" value="RESPONSE_REGULATORY"/>
    <property type="match status" value="1"/>
</dbReference>
<dbReference type="STRING" id="1799789.AX660_21220"/>
<dbReference type="SMART" id="SM00448">
    <property type="entry name" value="REC"/>
    <property type="match status" value="1"/>
</dbReference>
<keyword evidence="11" id="KW-1185">Reference proteome</keyword>
<dbReference type="InterPro" id="IPR039420">
    <property type="entry name" value="WalR-like"/>
</dbReference>
<dbReference type="GO" id="GO:0000156">
    <property type="term" value="F:phosphorelay response regulator activity"/>
    <property type="evidence" value="ECO:0007669"/>
    <property type="project" value="TreeGrafter"/>
</dbReference>
<evidence type="ECO:0000313" key="11">
    <source>
        <dbReference type="Proteomes" id="UP000070299"/>
    </source>
</evidence>
<name>A0A148KLY5_9ALTE</name>
<proteinExistence type="predicted"/>
<evidence type="ECO:0000259" key="9">
    <source>
        <dbReference type="PROSITE" id="PS51755"/>
    </source>
</evidence>